<feature type="region of interest" description="Disordered" evidence="1">
    <location>
        <begin position="41"/>
        <end position="63"/>
    </location>
</feature>
<organism evidence="2 3">
    <name type="scientific">Geopseudomonas aromaticivorans</name>
    <dbReference type="NCBI Taxonomy" id="2849492"/>
    <lineage>
        <taxon>Bacteria</taxon>
        <taxon>Pseudomonadati</taxon>
        <taxon>Pseudomonadota</taxon>
        <taxon>Gammaproteobacteria</taxon>
        <taxon>Pseudomonadales</taxon>
        <taxon>Pseudomonadaceae</taxon>
        <taxon>Geopseudomonas</taxon>
    </lineage>
</organism>
<evidence type="ECO:0000313" key="2">
    <source>
        <dbReference type="EMBL" id="MBV2132895.1"/>
    </source>
</evidence>
<dbReference type="RefSeq" id="WP_217681359.1">
    <property type="nucleotide sequence ID" value="NZ_JAHRGL010000019.1"/>
</dbReference>
<gene>
    <name evidence="2" type="ORF">KRX52_08790</name>
</gene>
<accession>A0ABS6MVX0</accession>
<proteinExistence type="predicted"/>
<evidence type="ECO:0000313" key="3">
    <source>
        <dbReference type="Proteomes" id="UP000813068"/>
    </source>
</evidence>
<evidence type="ECO:0000256" key="1">
    <source>
        <dbReference type="SAM" id="MobiDB-lite"/>
    </source>
</evidence>
<sequence length="138" mass="15159">MNRMLSLAGVAKSWWQDKLGRGNTGGAPAGQEKTLKDLMAEQGRDENGRKAALQPAEQKRPDQTSQVIFVAEFSYDNSNGLPSHRRVSVVGLNGLSFHGYCQQGSELQSFCWSKVRGLMKMVDSGEMMATDEVLARHG</sequence>
<name>A0ABS6MVX0_9GAMM</name>
<keyword evidence="3" id="KW-1185">Reference proteome</keyword>
<protein>
    <submittedName>
        <fullName evidence="2">Uncharacterized protein</fullName>
    </submittedName>
</protein>
<dbReference type="Proteomes" id="UP000813068">
    <property type="component" value="Unassembled WGS sequence"/>
</dbReference>
<dbReference type="EMBL" id="JAHRGL010000019">
    <property type="protein sequence ID" value="MBV2132895.1"/>
    <property type="molecule type" value="Genomic_DNA"/>
</dbReference>
<reference evidence="2 3" key="1">
    <citation type="submission" date="2021-06" db="EMBL/GenBank/DDBJ databases">
        <title>Differences between aerobic and microaerobic xylene degrading microbial communities.</title>
        <authorList>
            <person name="Banerjee S."/>
            <person name="Tancsics A."/>
        </authorList>
    </citation>
    <scope>NUCLEOTIDE SEQUENCE [LARGE SCALE GENOMIC DNA]</scope>
    <source>
        <strain evidence="2 3">MAP12</strain>
    </source>
</reference>
<comment type="caution">
    <text evidence="2">The sequence shown here is derived from an EMBL/GenBank/DDBJ whole genome shotgun (WGS) entry which is preliminary data.</text>
</comment>